<dbReference type="OrthoDB" id="5298045at2"/>
<evidence type="ECO:0000313" key="3">
    <source>
        <dbReference type="Proteomes" id="UP000198575"/>
    </source>
</evidence>
<dbReference type="Gene3D" id="2.40.50.180">
    <property type="entry name" value="CheA-289, Domain 4"/>
    <property type="match status" value="1"/>
</dbReference>
<proteinExistence type="predicted"/>
<dbReference type="STRING" id="578942.SAMN05216289_106127"/>
<accession>A0A1I4WWP9</accession>
<dbReference type="GO" id="GO:0006935">
    <property type="term" value="P:chemotaxis"/>
    <property type="evidence" value="ECO:0007669"/>
    <property type="project" value="InterPro"/>
</dbReference>
<gene>
    <name evidence="2" type="ORF">SAMN05216289_106127</name>
</gene>
<dbReference type="PANTHER" id="PTHR22617:SF43">
    <property type="entry name" value="PROTEIN PILI"/>
    <property type="match status" value="1"/>
</dbReference>
<feature type="domain" description="CheW-like" evidence="1">
    <location>
        <begin position="39"/>
        <end position="179"/>
    </location>
</feature>
<dbReference type="InterPro" id="IPR039315">
    <property type="entry name" value="CheW"/>
</dbReference>
<dbReference type="GO" id="GO:0007165">
    <property type="term" value="P:signal transduction"/>
    <property type="evidence" value="ECO:0007669"/>
    <property type="project" value="InterPro"/>
</dbReference>
<reference evidence="2 3" key="1">
    <citation type="submission" date="2016-10" db="EMBL/GenBank/DDBJ databases">
        <authorList>
            <person name="de Groot N.N."/>
        </authorList>
    </citation>
    <scope>NUCLEOTIDE SEQUENCE [LARGE SCALE GENOMIC DNA]</scope>
    <source>
        <strain evidence="2 3">CGMCC 1.7659</strain>
    </source>
</reference>
<dbReference type="Gene3D" id="2.30.30.40">
    <property type="entry name" value="SH3 Domains"/>
    <property type="match status" value="1"/>
</dbReference>
<dbReference type="InterPro" id="IPR036061">
    <property type="entry name" value="CheW-like_dom_sf"/>
</dbReference>
<name>A0A1I4WWP9_9GAMM</name>
<protein>
    <submittedName>
        <fullName evidence="2">Twitching motility protein PilI</fullName>
    </submittedName>
</protein>
<dbReference type="AlphaFoldDB" id="A0A1I4WWP9"/>
<keyword evidence="3" id="KW-1185">Reference proteome</keyword>
<dbReference type="SUPFAM" id="SSF50341">
    <property type="entry name" value="CheW-like"/>
    <property type="match status" value="1"/>
</dbReference>
<dbReference type="PANTHER" id="PTHR22617">
    <property type="entry name" value="CHEMOTAXIS SENSOR HISTIDINE KINASE-RELATED"/>
    <property type="match status" value="1"/>
</dbReference>
<organism evidence="2 3">
    <name type="scientific">Dokdonella immobilis</name>
    <dbReference type="NCBI Taxonomy" id="578942"/>
    <lineage>
        <taxon>Bacteria</taxon>
        <taxon>Pseudomonadati</taxon>
        <taxon>Pseudomonadota</taxon>
        <taxon>Gammaproteobacteria</taxon>
        <taxon>Lysobacterales</taxon>
        <taxon>Rhodanobacteraceae</taxon>
        <taxon>Dokdonella</taxon>
    </lineage>
</organism>
<dbReference type="PROSITE" id="PS50851">
    <property type="entry name" value="CHEW"/>
    <property type="match status" value="1"/>
</dbReference>
<dbReference type="RefSeq" id="WP_092406263.1">
    <property type="nucleotide sequence ID" value="NZ_FOVF01000006.1"/>
</dbReference>
<evidence type="ECO:0000259" key="1">
    <source>
        <dbReference type="PROSITE" id="PS50851"/>
    </source>
</evidence>
<dbReference type="Proteomes" id="UP000198575">
    <property type="component" value="Unassembled WGS sequence"/>
</dbReference>
<dbReference type="InterPro" id="IPR002545">
    <property type="entry name" value="CheW-lke_dom"/>
</dbReference>
<dbReference type="EMBL" id="FOVF01000006">
    <property type="protein sequence ID" value="SFN17895.1"/>
    <property type="molecule type" value="Genomic_DNA"/>
</dbReference>
<dbReference type="SMART" id="SM00260">
    <property type="entry name" value="CheW"/>
    <property type="match status" value="1"/>
</dbReference>
<dbReference type="GO" id="GO:0005829">
    <property type="term" value="C:cytosol"/>
    <property type="evidence" value="ECO:0007669"/>
    <property type="project" value="TreeGrafter"/>
</dbReference>
<sequence length="184" mass="20129">MATSPELQPAGPFEILADYERRSLSHVAGLPEQIDAPGLWRGIGFRVGPHHLVSSISEVNEILTMPALTVVPGTQGWMLGVANVRGNLVAVIDLRQYIEGTRTVMTDSTRILVVRQHGGSVGLLVDEVLGQRSFSDEQRARALGEEDERYSRYVGEKVQLGDILWGLFSMSALVRSAEFQQASA</sequence>
<dbReference type="Pfam" id="PF01584">
    <property type="entry name" value="CheW"/>
    <property type="match status" value="1"/>
</dbReference>
<evidence type="ECO:0000313" key="2">
    <source>
        <dbReference type="EMBL" id="SFN17895.1"/>
    </source>
</evidence>